<feature type="repeat" description="TPR" evidence="2">
    <location>
        <begin position="411"/>
        <end position="444"/>
    </location>
</feature>
<dbReference type="PANTHER" id="PTHR45188:SF2">
    <property type="entry name" value="DNAJ HOMOLOG SUBFAMILY C MEMBER 7"/>
    <property type="match status" value="1"/>
</dbReference>
<feature type="compositionally biased region" description="Basic and acidic residues" evidence="3">
    <location>
        <begin position="184"/>
        <end position="202"/>
    </location>
</feature>
<evidence type="ECO:0000313" key="4">
    <source>
        <dbReference type="EMBL" id="PCH36502.1"/>
    </source>
</evidence>
<protein>
    <submittedName>
        <fullName evidence="4">TPR-like protein</fullName>
    </submittedName>
</protein>
<dbReference type="SMART" id="SM00028">
    <property type="entry name" value="TPR"/>
    <property type="match status" value="6"/>
</dbReference>
<dbReference type="PANTHER" id="PTHR45188">
    <property type="entry name" value="DNAJ PROTEIN P58IPK HOMOLOG"/>
    <property type="match status" value="1"/>
</dbReference>
<proteinExistence type="predicted"/>
<reference evidence="4 5" key="1">
    <citation type="journal article" date="2012" name="Science">
        <title>The Paleozoic origin of enzymatic lignin decomposition reconstructed from 31 fungal genomes.</title>
        <authorList>
            <person name="Floudas D."/>
            <person name="Binder M."/>
            <person name="Riley R."/>
            <person name="Barry K."/>
            <person name="Blanchette R.A."/>
            <person name="Henrissat B."/>
            <person name="Martinez A.T."/>
            <person name="Otillar R."/>
            <person name="Spatafora J.W."/>
            <person name="Yadav J.S."/>
            <person name="Aerts A."/>
            <person name="Benoit I."/>
            <person name="Boyd A."/>
            <person name="Carlson A."/>
            <person name="Copeland A."/>
            <person name="Coutinho P.M."/>
            <person name="de Vries R.P."/>
            <person name="Ferreira P."/>
            <person name="Findley K."/>
            <person name="Foster B."/>
            <person name="Gaskell J."/>
            <person name="Glotzer D."/>
            <person name="Gorecki P."/>
            <person name="Heitman J."/>
            <person name="Hesse C."/>
            <person name="Hori C."/>
            <person name="Igarashi K."/>
            <person name="Jurgens J.A."/>
            <person name="Kallen N."/>
            <person name="Kersten P."/>
            <person name="Kohler A."/>
            <person name="Kuees U."/>
            <person name="Kumar T.K.A."/>
            <person name="Kuo A."/>
            <person name="LaButti K."/>
            <person name="Larrondo L.F."/>
            <person name="Lindquist E."/>
            <person name="Ling A."/>
            <person name="Lombard V."/>
            <person name="Lucas S."/>
            <person name="Lundell T."/>
            <person name="Martin R."/>
            <person name="McLaughlin D.J."/>
            <person name="Morgenstern I."/>
            <person name="Morin E."/>
            <person name="Murat C."/>
            <person name="Nagy L.G."/>
            <person name="Nolan M."/>
            <person name="Ohm R.A."/>
            <person name="Patyshakuliyeva A."/>
            <person name="Rokas A."/>
            <person name="Ruiz-Duenas F.J."/>
            <person name="Sabat G."/>
            <person name="Salamov A."/>
            <person name="Samejima M."/>
            <person name="Schmutz J."/>
            <person name="Slot J.C."/>
            <person name="St John F."/>
            <person name="Stenlid J."/>
            <person name="Sun H."/>
            <person name="Sun S."/>
            <person name="Syed K."/>
            <person name="Tsang A."/>
            <person name="Wiebenga A."/>
            <person name="Young D."/>
            <person name="Pisabarro A."/>
            <person name="Eastwood D.C."/>
            <person name="Martin F."/>
            <person name="Cullen D."/>
            <person name="Grigoriev I.V."/>
            <person name="Hibbett D.S."/>
        </authorList>
    </citation>
    <scope>NUCLEOTIDE SEQUENCE [LARGE SCALE GENOMIC DNA]</scope>
    <source>
        <strain evidence="4 5">MD-104</strain>
    </source>
</reference>
<dbReference type="PROSITE" id="PS50005">
    <property type="entry name" value="TPR"/>
    <property type="match status" value="2"/>
</dbReference>
<dbReference type="Proteomes" id="UP000218811">
    <property type="component" value="Unassembled WGS sequence"/>
</dbReference>
<dbReference type="AlphaFoldDB" id="A0A2H3J2P5"/>
<dbReference type="Gene3D" id="2.80.10.50">
    <property type="match status" value="1"/>
</dbReference>
<dbReference type="SUPFAM" id="SSF48452">
    <property type="entry name" value="TPR-like"/>
    <property type="match status" value="1"/>
</dbReference>
<dbReference type="Gene3D" id="1.25.40.10">
    <property type="entry name" value="Tetratricopeptide repeat domain"/>
    <property type="match status" value="1"/>
</dbReference>
<dbReference type="STRING" id="742152.A0A2H3J2P5"/>
<keyword evidence="2" id="KW-0802">TPR repeat</keyword>
<dbReference type="EMBL" id="KB467876">
    <property type="protein sequence ID" value="PCH36502.1"/>
    <property type="molecule type" value="Genomic_DNA"/>
</dbReference>
<dbReference type="InterPro" id="IPR019734">
    <property type="entry name" value="TPR_rpt"/>
</dbReference>
<dbReference type="Pfam" id="PF13432">
    <property type="entry name" value="TPR_16"/>
    <property type="match status" value="2"/>
</dbReference>
<feature type="repeat" description="TPR" evidence="2">
    <location>
        <begin position="222"/>
        <end position="255"/>
    </location>
</feature>
<evidence type="ECO:0000256" key="2">
    <source>
        <dbReference type="PROSITE-ProRule" id="PRU00339"/>
    </source>
</evidence>
<feature type="region of interest" description="Disordered" evidence="3">
    <location>
        <begin position="134"/>
        <end position="221"/>
    </location>
</feature>
<name>A0A2H3J2P5_WOLCO</name>
<evidence type="ECO:0000313" key="5">
    <source>
        <dbReference type="Proteomes" id="UP000218811"/>
    </source>
</evidence>
<feature type="region of interest" description="Disordered" evidence="3">
    <location>
        <begin position="596"/>
        <end position="626"/>
    </location>
</feature>
<evidence type="ECO:0000256" key="1">
    <source>
        <dbReference type="ARBA" id="ARBA00022737"/>
    </source>
</evidence>
<dbReference type="InterPro" id="IPR011990">
    <property type="entry name" value="TPR-like_helical_dom_sf"/>
</dbReference>
<dbReference type="OrthoDB" id="10250354at2759"/>
<gene>
    <name evidence="4" type="ORF">WOLCODRAFT_28639</name>
</gene>
<sequence length="639" mass="72018">MTIRKKSAGRFPLRLLLKLNRLANFDCVPWELKLHPPERYTIRNVKYDRYVSASFSAKCGSPCQSSKREEWWRVMKIDSRRHGPDVYSIVRLRTDLCWVLSDEENDTPIELGTATRNSPHALWKIVSVLDEEKVRGQTGSTNRSFRESASHSSPNDAKADDTLHLHATPRQSRSVDASSASTARVDEERPKVDNLSDNDGRPKPKRLQTSDACEVHSEWSDADKAKEEGDVAFKAQLLHKAIELYSKAVDMRPSEPTFLISRATAHLRLRQYRRALADCQRASSLQSNSPSETTLITLARCEFFTASTASALFTLRRIIEFHKSHAVALKLQKAVLEVSSHLRDYESAKQRGDWNAATSALDRSTAIVNEEAGEIPAEWLLKQVELEMARGNWDSAMTAAREILEANQDLPDAWTLQGLMFFLTDDTPKAMQHARSAMDLDPGHGGAQRLRNRIQDVERLRDAGNVKFNNGRLQEAIDDFGEALKCVGTKIDERKGGVIRAHLLLSRAKAFFRADEKSAALADIKELLQLDSTIDEARQMQLQLEVDCEGIVRKHMIRADTARKQMISKRDAETLSRTAEPSLGAHTWRKFVDTGKPIVDHKDTPSQNTASPEQGHLIDQANQRGPYFEQVRTTATYEG</sequence>
<organism evidence="4 5">
    <name type="scientific">Wolfiporia cocos (strain MD-104)</name>
    <name type="common">Brown rot fungus</name>
    <dbReference type="NCBI Taxonomy" id="742152"/>
    <lineage>
        <taxon>Eukaryota</taxon>
        <taxon>Fungi</taxon>
        <taxon>Dikarya</taxon>
        <taxon>Basidiomycota</taxon>
        <taxon>Agaricomycotina</taxon>
        <taxon>Agaricomycetes</taxon>
        <taxon>Polyporales</taxon>
        <taxon>Phaeolaceae</taxon>
        <taxon>Wolfiporia</taxon>
    </lineage>
</organism>
<keyword evidence="1" id="KW-0677">Repeat</keyword>
<keyword evidence="5" id="KW-1185">Reference proteome</keyword>
<feature type="compositionally biased region" description="Polar residues" evidence="3">
    <location>
        <begin position="169"/>
        <end position="182"/>
    </location>
</feature>
<evidence type="ECO:0000256" key="3">
    <source>
        <dbReference type="SAM" id="MobiDB-lite"/>
    </source>
</evidence>
<accession>A0A2H3J2P5</accession>